<feature type="compositionally biased region" description="Low complexity" evidence="3">
    <location>
        <begin position="32"/>
        <end position="42"/>
    </location>
</feature>
<dbReference type="InterPro" id="IPR041698">
    <property type="entry name" value="Methyltransf_25"/>
</dbReference>
<dbReference type="Proteomes" id="UP000214365">
    <property type="component" value="Unassembled WGS sequence"/>
</dbReference>
<dbReference type="OrthoDB" id="66144at2759"/>
<name>A0A1Q5Q639_TALAT</name>
<dbReference type="STRING" id="1441469.A0A1Q5Q639"/>
<dbReference type="NCBIfam" id="NF002463">
    <property type="entry name" value="PRK01683.1"/>
    <property type="match status" value="1"/>
</dbReference>
<feature type="domain" description="Methyltransferase" evidence="4">
    <location>
        <begin position="88"/>
        <end position="190"/>
    </location>
</feature>
<dbReference type="Gene3D" id="1.10.150.290">
    <property type="entry name" value="S-adenosyl-L-methionine-dependent methyltransferases"/>
    <property type="match status" value="1"/>
</dbReference>
<evidence type="ECO:0000256" key="2">
    <source>
        <dbReference type="ARBA" id="ARBA00022679"/>
    </source>
</evidence>
<dbReference type="InterPro" id="IPR023149">
    <property type="entry name" value="Trans_acon_MeTrfase_C"/>
</dbReference>
<evidence type="ECO:0000256" key="1">
    <source>
        <dbReference type="ARBA" id="ARBA00022603"/>
    </source>
</evidence>
<evidence type="ECO:0000313" key="6">
    <source>
        <dbReference type="Proteomes" id="UP000214365"/>
    </source>
</evidence>
<dbReference type="AlphaFoldDB" id="A0A1Q5Q639"/>
<evidence type="ECO:0000256" key="3">
    <source>
        <dbReference type="SAM" id="MobiDB-lite"/>
    </source>
</evidence>
<dbReference type="GO" id="GO:0032259">
    <property type="term" value="P:methylation"/>
    <property type="evidence" value="ECO:0007669"/>
    <property type="project" value="UniProtKB-KW"/>
</dbReference>
<keyword evidence="2 5" id="KW-0808">Transferase</keyword>
<dbReference type="EMBL" id="LFMY01000022">
    <property type="protein sequence ID" value="OKL55325.1"/>
    <property type="molecule type" value="Genomic_DNA"/>
</dbReference>
<dbReference type="CDD" id="cd02440">
    <property type="entry name" value="AdoMet_MTases"/>
    <property type="match status" value="1"/>
</dbReference>
<dbReference type="RefSeq" id="XP_020115446.1">
    <property type="nucleotide sequence ID" value="XM_020265315.1"/>
</dbReference>
<evidence type="ECO:0000313" key="5">
    <source>
        <dbReference type="EMBL" id="OKL55325.1"/>
    </source>
</evidence>
<gene>
    <name evidence="5" type="ORF">UA08_09386</name>
</gene>
<keyword evidence="6" id="KW-1185">Reference proteome</keyword>
<dbReference type="SUPFAM" id="SSF53335">
    <property type="entry name" value="S-adenosyl-L-methionine-dependent methyltransferases"/>
    <property type="match status" value="1"/>
</dbReference>
<dbReference type="GO" id="GO:0030798">
    <property type="term" value="F:trans-aconitate 2-methyltransferase activity"/>
    <property type="evidence" value="ECO:0007669"/>
    <property type="project" value="InterPro"/>
</dbReference>
<accession>A0A1Q5Q639</accession>
<feature type="region of interest" description="Disordered" evidence="3">
    <location>
        <begin position="32"/>
        <end position="55"/>
    </location>
</feature>
<dbReference type="Pfam" id="PF13649">
    <property type="entry name" value="Methyltransf_25"/>
    <property type="match status" value="1"/>
</dbReference>
<sequence>MKLLSSSLVICRQVTGRAVNFERLPAFRQASRTSSTHCTSRRMASTTAPPDSGTKDWNAAQYLKFEEERTRPVRDLLAQIPVHSPRRVVDLGCGPGNSTSVLLARWPNAHITGMDSSPDMIRTARQTLPQLDFELADLATWTPSYLSSSSPVEEDGQVDVFFSNAVFQWIPHEQRLPLMTRFIEMQASGGIFAIQIPDNFLEPSHVLMRETAGDGGPWTSILKDRQPARAQFQSVQEIYDHLIPLCQSVNIWHTHYYHVLDSHEAVVEWVKGTGLRPFIDPLSEDDRAGFIARYLERLKRVYPVSVDGKVILRYPRLFVVATRK</sequence>
<reference evidence="5 6" key="1">
    <citation type="submission" date="2015-06" db="EMBL/GenBank/DDBJ databases">
        <title>Talaromyces atroroseus IBT 11181 draft genome.</title>
        <authorList>
            <person name="Rasmussen K.B."/>
            <person name="Rasmussen S."/>
            <person name="Petersen B."/>
            <person name="Sicheritz-Ponten T."/>
            <person name="Mortensen U.H."/>
            <person name="Thrane U."/>
        </authorList>
    </citation>
    <scope>NUCLEOTIDE SEQUENCE [LARGE SCALE GENOMIC DNA]</scope>
    <source>
        <strain evidence="5 6">IBT 11181</strain>
    </source>
</reference>
<organism evidence="5 6">
    <name type="scientific">Talaromyces atroroseus</name>
    <dbReference type="NCBI Taxonomy" id="1441469"/>
    <lineage>
        <taxon>Eukaryota</taxon>
        <taxon>Fungi</taxon>
        <taxon>Dikarya</taxon>
        <taxon>Ascomycota</taxon>
        <taxon>Pezizomycotina</taxon>
        <taxon>Eurotiomycetes</taxon>
        <taxon>Eurotiomycetidae</taxon>
        <taxon>Eurotiales</taxon>
        <taxon>Trichocomaceae</taxon>
        <taxon>Talaromyces</taxon>
        <taxon>Talaromyces sect. Trachyspermi</taxon>
    </lineage>
</organism>
<comment type="caution">
    <text evidence="5">The sequence shown here is derived from an EMBL/GenBank/DDBJ whole genome shotgun (WGS) entry which is preliminary data.</text>
</comment>
<dbReference type="PANTHER" id="PTHR43861:SF1">
    <property type="entry name" value="TRANS-ACONITATE 2-METHYLTRANSFERASE"/>
    <property type="match status" value="1"/>
</dbReference>
<dbReference type="InterPro" id="IPR029063">
    <property type="entry name" value="SAM-dependent_MTases_sf"/>
</dbReference>
<dbReference type="GeneID" id="31009142"/>
<proteinExistence type="predicted"/>
<evidence type="ECO:0000259" key="4">
    <source>
        <dbReference type="Pfam" id="PF13649"/>
    </source>
</evidence>
<protein>
    <submittedName>
        <fullName evidence="5">Trans-aconitate 2-methyltransferase</fullName>
    </submittedName>
</protein>
<keyword evidence="1 5" id="KW-0489">Methyltransferase</keyword>
<dbReference type="PANTHER" id="PTHR43861">
    <property type="entry name" value="TRANS-ACONITATE 2-METHYLTRANSFERASE-RELATED"/>
    <property type="match status" value="1"/>
</dbReference>
<dbReference type="Gene3D" id="3.40.50.150">
    <property type="entry name" value="Vaccinia Virus protein VP39"/>
    <property type="match status" value="1"/>
</dbReference>